<evidence type="ECO:0000256" key="3">
    <source>
        <dbReference type="ARBA" id="ARBA00022777"/>
    </source>
</evidence>
<reference evidence="5 6" key="1">
    <citation type="submission" date="2023-06" db="EMBL/GenBank/DDBJ databases">
        <title>Antibody response to the Sneathia vaginalis cytopathogenic toxin A during pregnancy.</title>
        <authorList>
            <person name="Mccoy Z.T."/>
            <person name="Serrano M.G."/>
            <person name="Spaine K."/>
            <person name="Edwards D.J."/>
            <person name="Buck G.A."/>
            <person name="Jefferson K."/>
        </authorList>
    </citation>
    <scope>NUCLEOTIDE SEQUENCE [LARGE SCALE GENOMIC DNA]</scope>
    <source>
        <strain evidence="5 6">CCUG 42621</strain>
    </source>
</reference>
<dbReference type="GO" id="GO:0008887">
    <property type="term" value="F:glycerate kinase activity"/>
    <property type="evidence" value="ECO:0007669"/>
    <property type="project" value="UniProtKB-EC"/>
</dbReference>
<dbReference type="SUPFAM" id="SSF110738">
    <property type="entry name" value="Glycerate kinase I"/>
    <property type="match status" value="1"/>
</dbReference>
<comment type="similarity">
    <text evidence="1 4">Belongs to the glycerate kinase type-1 family.</text>
</comment>
<comment type="caution">
    <text evidence="5">The sequence shown here is derived from an EMBL/GenBank/DDBJ whole genome shotgun (WGS) entry which is preliminary data.</text>
</comment>
<evidence type="ECO:0000313" key="5">
    <source>
        <dbReference type="EMBL" id="MDK9580533.1"/>
    </source>
</evidence>
<gene>
    <name evidence="5" type="ORF">QQA45_03255</name>
</gene>
<dbReference type="PANTHER" id="PTHR21599">
    <property type="entry name" value="GLYCERATE KINASE"/>
    <property type="match status" value="1"/>
</dbReference>
<dbReference type="EMBL" id="JASSPP010000004">
    <property type="protein sequence ID" value="MDK9580533.1"/>
    <property type="molecule type" value="Genomic_DNA"/>
</dbReference>
<name>A0ABT7HJ60_9FUSO</name>
<dbReference type="InterPro" id="IPR004381">
    <property type="entry name" value="Glycerate_kinase"/>
</dbReference>
<evidence type="ECO:0000256" key="2">
    <source>
        <dbReference type="ARBA" id="ARBA00022679"/>
    </source>
</evidence>
<keyword evidence="2 4" id="KW-0808">Transferase</keyword>
<accession>A0ABT7HJ60</accession>
<dbReference type="Gene3D" id="3.90.1510.10">
    <property type="entry name" value="Glycerate kinase, domain 2"/>
    <property type="match status" value="1"/>
</dbReference>
<keyword evidence="6" id="KW-1185">Reference proteome</keyword>
<protein>
    <submittedName>
        <fullName evidence="5">Glycerate kinase</fullName>
        <ecNumber evidence="5">2.7.1.31</ecNumber>
    </submittedName>
</protein>
<dbReference type="PIRSF" id="PIRSF006078">
    <property type="entry name" value="GlxK"/>
    <property type="match status" value="1"/>
</dbReference>
<dbReference type="Gene3D" id="3.40.50.10350">
    <property type="entry name" value="Glycerate kinase, domain 1"/>
    <property type="match status" value="1"/>
</dbReference>
<organism evidence="5 6">
    <name type="scientific">Sneathia sanguinegens</name>
    <dbReference type="NCBI Taxonomy" id="40543"/>
    <lineage>
        <taxon>Bacteria</taxon>
        <taxon>Fusobacteriati</taxon>
        <taxon>Fusobacteriota</taxon>
        <taxon>Fusobacteriia</taxon>
        <taxon>Fusobacteriales</taxon>
        <taxon>Leptotrichiaceae</taxon>
        <taxon>Sneathia</taxon>
    </lineage>
</organism>
<dbReference type="PANTHER" id="PTHR21599:SF0">
    <property type="entry name" value="GLYCERATE KINASE"/>
    <property type="match status" value="1"/>
</dbReference>
<dbReference type="Proteomes" id="UP001225134">
    <property type="component" value="Unassembled WGS sequence"/>
</dbReference>
<dbReference type="InterPro" id="IPR018193">
    <property type="entry name" value="Glyc_kinase_flavodox-like_fold"/>
</dbReference>
<evidence type="ECO:0000256" key="1">
    <source>
        <dbReference type="ARBA" id="ARBA00006284"/>
    </source>
</evidence>
<dbReference type="InterPro" id="IPR018197">
    <property type="entry name" value="Glycerate_kinase_RE-like"/>
</dbReference>
<dbReference type="InterPro" id="IPR036129">
    <property type="entry name" value="Glycerate_kinase_sf"/>
</dbReference>
<dbReference type="EC" id="2.7.1.31" evidence="5"/>
<sequence>MIINISTYERTMYGIMKILIAPDSYKASLSSNEICEIFKNTCINQVITCPLADGGEGTVNAIVSAKKGKFFNSFVLGPNYNRINAKYGVIYNNTVVIEVASCCGMTVVEKKNPYFTTTYGLGQLIRYTLDKGFRNFIIGLGGSCTNDAGLGLLRALGAKFYDRNRKIIKNARDIGDIYEIDLNNFDKRVKKSKFLIACDVTNTFTGPNGASFMYGKQKGANDEMIKKLDSNFSHLEKILNQNLNFLYAGAAGGLGACFKVFFDAKLVRGFDLITKMTNLEQKIQKADLVITGEGRSDIQTKYGKAPYGVLKLAKKYNKPVYLISGRIEDEEELKKLSFDKLIEISPKNINISFAIKNSKKFLINTIKTLGL</sequence>
<keyword evidence="3 4" id="KW-0418">Kinase</keyword>
<dbReference type="Pfam" id="PF02595">
    <property type="entry name" value="Gly_kinase"/>
    <property type="match status" value="1"/>
</dbReference>
<dbReference type="NCBIfam" id="TIGR00045">
    <property type="entry name" value="glycerate kinase"/>
    <property type="match status" value="1"/>
</dbReference>
<proteinExistence type="inferred from homology"/>
<evidence type="ECO:0000256" key="4">
    <source>
        <dbReference type="PIRNR" id="PIRNR006078"/>
    </source>
</evidence>
<evidence type="ECO:0000313" key="6">
    <source>
        <dbReference type="Proteomes" id="UP001225134"/>
    </source>
</evidence>